<evidence type="ECO:0000259" key="1">
    <source>
        <dbReference type="Pfam" id="PF13679"/>
    </source>
</evidence>
<feature type="domain" description="Methyltransferase" evidence="1">
    <location>
        <begin position="157"/>
        <end position="292"/>
    </location>
</feature>
<gene>
    <name evidence="2" type="ORF">CLOTH_11090</name>
</gene>
<dbReference type="Proteomes" id="UP000190140">
    <property type="component" value="Unassembled WGS sequence"/>
</dbReference>
<dbReference type="CDD" id="cd02440">
    <property type="entry name" value="AdoMet_MTases"/>
    <property type="match status" value="1"/>
</dbReference>
<organism evidence="2 3">
    <name type="scientific">Alkalithermobacter paradoxus</name>
    <dbReference type="NCBI Taxonomy" id="29349"/>
    <lineage>
        <taxon>Bacteria</taxon>
        <taxon>Bacillati</taxon>
        <taxon>Bacillota</taxon>
        <taxon>Clostridia</taxon>
        <taxon>Peptostreptococcales</taxon>
        <taxon>Tepidibacteraceae</taxon>
        <taxon>Alkalithermobacter</taxon>
    </lineage>
</organism>
<dbReference type="GO" id="GO:0005737">
    <property type="term" value="C:cytoplasm"/>
    <property type="evidence" value="ECO:0007669"/>
    <property type="project" value="TreeGrafter"/>
</dbReference>
<dbReference type="InterPro" id="IPR025714">
    <property type="entry name" value="Methyltranfer_dom"/>
</dbReference>
<dbReference type="Pfam" id="PF13679">
    <property type="entry name" value="Methyltransf_32"/>
    <property type="match status" value="1"/>
</dbReference>
<proteinExistence type="predicted"/>
<comment type="caution">
    <text evidence="2">The sequence shown here is derived from an EMBL/GenBank/DDBJ whole genome shotgun (WGS) entry which is preliminary data.</text>
</comment>
<dbReference type="EMBL" id="MZGW01000003">
    <property type="protein sequence ID" value="OPJ55931.1"/>
    <property type="molecule type" value="Genomic_DNA"/>
</dbReference>
<dbReference type="AlphaFoldDB" id="A0A1V4I7I2"/>
<protein>
    <recommendedName>
        <fullName evidence="1">Methyltransferase domain-containing protein</fullName>
    </recommendedName>
</protein>
<accession>A0A1V4I7I2</accession>
<reference evidence="2 3" key="1">
    <citation type="submission" date="2017-03" db="EMBL/GenBank/DDBJ databases">
        <title>Genome sequence of Clostridium thermoalcaliphilum DSM 7309.</title>
        <authorList>
            <person name="Poehlein A."/>
            <person name="Daniel R."/>
        </authorList>
    </citation>
    <scope>NUCLEOTIDE SEQUENCE [LARGE SCALE GENOMIC DNA]</scope>
    <source>
        <strain evidence="2 3">DSM 7309</strain>
    </source>
</reference>
<name>A0A1V4I7I2_9FIRM</name>
<evidence type="ECO:0000313" key="2">
    <source>
        <dbReference type="EMBL" id="OPJ55931.1"/>
    </source>
</evidence>
<dbReference type="RefSeq" id="WP_079411953.1">
    <property type="nucleotide sequence ID" value="NZ_MZGW01000003.1"/>
</dbReference>
<dbReference type="PANTHER" id="PTHR13369">
    <property type="match status" value="1"/>
</dbReference>
<keyword evidence="3" id="KW-1185">Reference proteome</keyword>
<dbReference type="Gene3D" id="3.40.50.150">
    <property type="entry name" value="Vaccinia Virus protein VP39"/>
    <property type="match status" value="1"/>
</dbReference>
<dbReference type="SUPFAM" id="SSF53335">
    <property type="entry name" value="S-adenosyl-L-methionine-dependent methyltransferases"/>
    <property type="match status" value="1"/>
</dbReference>
<dbReference type="PANTHER" id="PTHR13369:SF3">
    <property type="entry name" value="METHYLTRANSFERASE DOMAIN-CONTAINING PROTEIN"/>
    <property type="match status" value="1"/>
</dbReference>
<dbReference type="OrthoDB" id="5502211at2"/>
<dbReference type="STRING" id="29349.CLOTH_11090"/>
<dbReference type="InterPro" id="IPR029063">
    <property type="entry name" value="SAM-dependent_MTases_sf"/>
</dbReference>
<evidence type="ECO:0000313" key="3">
    <source>
        <dbReference type="Proteomes" id="UP000190140"/>
    </source>
</evidence>
<sequence length="388" mass="44710">MNKQNIAKLNLFFMGLKERSVENRDFFKSIEIIYKSGLKEFKGIVVLEDEKYKLNFKGATNNYSFDDLCKYILKESENYDSIRFKYVERGTTILIEGDNKGVNIKYLENEEKEEIDSYTASQIKNRDYYVKVGAANSVLKEIGILTKEGKIKNDKIRKYNQIDHFVELVDKLIKELGNKDSITILDCACGKSYLSFVLNYYIKEVLKKNCYFIGIDYSDNVIESSKKMASNLGYKNMEFIKEDLNHYIPTRDIDIVMSLHACDTATDMALGLGVRSEAKAIVVVPCCHKEILSQYKYDEINPILKHGVFKARFADLITDGLRSLLLEGYGYDVSVVEYISPLDTPKNLMIRGIKKKDENKKALDEYYALKKLLGVDPTFEKLVYKIVE</sequence>